<dbReference type="AlphaFoldDB" id="A0A7S7NX48"/>
<dbReference type="PRINTS" id="PR00080">
    <property type="entry name" value="SDRFAMILY"/>
</dbReference>
<keyword evidence="2 4" id="KW-0560">Oxidoreductase</keyword>
<evidence type="ECO:0000256" key="1">
    <source>
        <dbReference type="ARBA" id="ARBA00006484"/>
    </source>
</evidence>
<evidence type="ECO:0000256" key="2">
    <source>
        <dbReference type="ARBA" id="ARBA00023002"/>
    </source>
</evidence>
<dbReference type="NCBIfam" id="NF005559">
    <property type="entry name" value="PRK07231.1"/>
    <property type="match status" value="1"/>
</dbReference>
<dbReference type="FunFam" id="3.40.50.720:FF:000084">
    <property type="entry name" value="Short-chain dehydrogenase reductase"/>
    <property type="match status" value="1"/>
</dbReference>
<dbReference type="SUPFAM" id="SSF51735">
    <property type="entry name" value="NAD(P)-binding Rossmann-fold domains"/>
    <property type="match status" value="1"/>
</dbReference>
<proteinExistence type="inferred from homology"/>
<name>A0A7S7NX48_PALFE</name>
<dbReference type="PANTHER" id="PTHR43639">
    <property type="entry name" value="OXIDOREDUCTASE, SHORT-CHAIN DEHYDROGENASE/REDUCTASE FAMILY (AFU_ORTHOLOGUE AFUA_5G02870)"/>
    <property type="match status" value="1"/>
</dbReference>
<organism evidence="4 5">
    <name type="scientific">Paludibaculum fermentans</name>
    <dbReference type="NCBI Taxonomy" id="1473598"/>
    <lineage>
        <taxon>Bacteria</taxon>
        <taxon>Pseudomonadati</taxon>
        <taxon>Acidobacteriota</taxon>
        <taxon>Terriglobia</taxon>
        <taxon>Bryobacterales</taxon>
        <taxon>Bryobacteraceae</taxon>
        <taxon>Paludibaculum</taxon>
    </lineage>
</organism>
<evidence type="ECO:0000259" key="3">
    <source>
        <dbReference type="SMART" id="SM00822"/>
    </source>
</evidence>
<feature type="domain" description="Ketoreductase" evidence="3">
    <location>
        <begin position="6"/>
        <end position="188"/>
    </location>
</feature>
<accession>A0A7S7NX48</accession>
<dbReference type="PRINTS" id="PR00081">
    <property type="entry name" value="GDHRDH"/>
</dbReference>
<dbReference type="SMART" id="SM00822">
    <property type="entry name" value="PKS_KR"/>
    <property type="match status" value="1"/>
</dbReference>
<gene>
    <name evidence="4" type="ORF">IRI77_16115</name>
</gene>
<dbReference type="GO" id="GO:0047936">
    <property type="term" value="F:glucose 1-dehydrogenase [NAD(P)+] activity"/>
    <property type="evidence" value="ECO:0007669"/>
    <property type="project" value="UniProtKB-EC"/>
</dbReference>
<protein>
    <submittedName>
        <fullName evidence="4">Glucose 1-dehydrogenase</fullName>
        <ecNumber evidence="4">1.1.1.47</ecNumber>
    </submittedName>
</protein>
<comment type="similarity">
    <text evidence="1">Belongs to the short-chain dehydrogenases/reductases (SDR) family.</text>
</comment>
<dbReference type="InterPro" id="IPR020904">
    <property type="entry name" value="Sc_DH/Rdtase_CS"/>
</dbReference>
<dbReference type="PANTHER" id="PTHR43639:SF1">
    <property type="entry name" value="SHORT-CHAIN DEHYDROGENASE_REDUCTASE FAMILY PROTEIN"/>
    <property type="match status" value="1"/>
</dbReference>
<dbReference type="InterPro" id="IPR002347">
    <property type="entry name" value="SDR_fam"/>
</dbReference>
<dbReference type="PROSITE" id="PS00061">
    <property type="entry name" value="ADH_SHORT"/>
    <property type="match status" value="1"/>
</dbReference>
<dbReference type="InterPro" id="IPR036291">
    <property type="entry name" value="NAD(P)-bd_dom_sf"/>
</dbReference>
<keyword evidence="5" id="KW-1185">Reference proteome</keyword>
<dbReference type="Pfam" id="PF13561">
    <property type="entry name" value="adh_short_C2"/>
    <property type="match status" value="1"/>
</dbReference>
<dbReference type="InterPro" id="IPR057326">
    <property type="entry name" value="KR_dom"/>
</dbReference>
<reference evidence="4 5" key="1">
    <citation type="submission" date="2020-10" db="EMBL/GenBank/DDBJ databases">
        <title>Complete genome sequence of Paludibaculum fermentans P105T, a facultatively anaerobic acidobacterium capable of dissimilatory Fe(III) reduction.</title>
        <authorList>
            <person name="Dedysh S.N."/>
            <person name="Beletsky A.V."/>
            <person name="Kulichevskaya I.S."/>
            <person name="Mardanov A.V."/>
            <person name="Ravin N.V."/>
        </authorList>
    </citation>
    <scope>NUCLEOTIDE SEQUENCE [LARGE SCALE GENOMIC DNA]</scope>
    <source>
        <strain evidence="4 5">P105</strain>
    </source>
</reference>
<evidence type="ECO:0000313" key="5">
    <source>
        <dbReference type="Proteomes" id="UP000593892"/>
    </source>
</evidence>
<dbReference type="KEGG" id="pfer:IRI77_16115"/>
<dbReference type="EMBL" id="CP063849">
    <property type="protein sequence ID" value="QOY91412.1"/>
    <property type="molecule type" value="Genomic_DNA"/>
</dbReference>
<evidence type="ECO:0000313" key="4">
    <source>
        <dbReference type="EMBL" id="QOY91412.1"/>
    </source>
</evidence>
<sequence>MSLRDKVILITGAGRGIGEGLARDLGAQAARIGVHYLNEDAAAQATCEAIRAAGGQAEAFQADLARVPECLGLVQRTAAHFGRLDVLINNAGLDPGLMGLFDITEERFDQVMNVNLKGAFFCAQAAARQMVEQGGAGRIISISSIHARVTLAGRSAYVSSKGGLEAMTRALAMDLAPHGITVNAIAPGFIEVERSIHVIPGYDRQVVGQSLPIGRVGFPSDISALAAFLASDESSFVTGQVIVSDGGTTTRMNFRI</sequence>
<dbReference type="Gene3D" id="3.40.50.720">
    <property type="entry name" value="NAD(P)-binding Rossmann-like Domain"/>
    <property type="match status" value="1"/>
</dbReference>
<dbReference type="EC" id="1.1.1.47" evidence="4"/>
<dbReference type="RefSeq" id="WP_194453066.1">
    <property type="nucleotide sequence ID" value="NZ_CP063849.1"/>
</dbReference>
<dbReference type="CDD" id="cd05233">
    <property type="entry name" value="SDR_c"/>
    <property type="match status" value="1"/>
</dbReference>
<dbReference type="Proteomes" id="UP000593892">
    <property type="component" value="Chromosome"/>
</dbReference>